<name>A0A6B3C1H7_9ACTN</name>
<organism evidence="2">
    <name type="scientific">Streptomyces sp. SID12501</name>
    <dbReference type="NCBI Taxonomy" id="2706042"/>
    <lineage>
        <taxon>Bacteria</taxon>
        <taxon>Bacillati</taxon>
        <taxon>Actinomycetota</taxon>
        <taxon>Actinomycetes</taxon>
        <taxon>Kitasatosporales</taxon>
        <taxon>Streptomycetaceae</taxon>
        <taxon>Streptomyces</taxon>
    </lineage>
</organism>
<dbReference type="EMBL" id="JAAGLU010000029">
    <property type="protein sequence ID" value="NEC90150.1"/>
    <property type="molecule type" value="Genomic_DNA"/>
</dbReference>
<dbReference type="AlphaFoldDB" id="A0A6B3C1H7"/>
<gene>
    <name evidence="2" type="ORF">G3I71_31100</name>
</gene>
<dbReference type="Gene3D" id="2.30.110.10">
    <property type="entry name" value="Electron Transport, Fmn-binding Protein, Chain A"/>
    <property type="match status" value="1"/>
</dbReference>
<comment type="caution">
    <text evidence="2">The sequence shown here is derived from an EMBL/GenBank/DDBJ whole genome shotgun (WGS) entry which is preliminary data.</text>
</comment>
<dbReference type="InterPro" id="IPR010982">
    <property type="entry name" value="Lambda_DNA-bd_dom_sf"/>
</dbReference>
<evidence type="ECO:0000259" key="1">
    <source>
        <dbReference type="PROSITE" id="PS50943"/>
    </source>
</evidence>
<sequence length="214" mass="22578">MRNPGDIGRRVVARREELGLTREQVAARAGTAADYLRYVEERPTASPGTGFLIRLAAALETTVAQLRGSDADLPPGIGRAAYHPELTELDPGECWARLSTHGVGRVSVSTPDGPAIVPVNYTVVDGAVAFSTARGTTPALAAGAEAAFEVDHIDEALSEGWSVLVVGRAEWVTDPAATGRLVGAAHSAPWAGGDRELWVRITPDRVTGHRITAR</sequence>
<feature type="domain" description="HTH cro/C1-type" evidence="1">
    <location>
        <begin position="11"/>
        <end position="66"/>
    </location>
</feature>
<accession>A0A6B3C1H7</accession>
<dbReference type="Gene3D" id="1.10.260.40">
    <property type="entry name" value="lambda repressor-like DNA-binding domains"/>
    <property type="match status" value="1"/>
</dbReference>
<dbReference type="InterPro" id="IPR012349">
    <property type="entry name" value="Split_barrel_FMN-bd"/>
</dbReference>
<dbReference type="CDD" id="cd00093">
    <property type="entry name" value="HTH_XRE"/>
    <property type="match status" value="1"/>
</dbReference>
<dbReference type="Pfam" id="PF01381">
    <property type="entry name" value="HTH_3"/>
    <property type="match status" value="1"/>
</dbReference>
<evidence type="ECO:0000313" key="2">
    <source>
        <dbReference type="EMBL" id="NEC90150.1"/>
    </source>
</evidence>
<dbReference type="Pfam" id="PF12900">
    <property type="entry name" value="Pyridox_ox_2"/>
    <property type="match status" value="1"/>
</dbReference>
<dbReference type="GO" id="GO:0003677">
    <property type="term" value="F:DNA binding"/>
    <property type="evidence" value="ECO:0007669"/>
    <property type="project" value="InterPro"/>
</dbReference>
<dbReference type="InterPro" id="IPR024747">
    <property type="entry name" value="Pyridox_Oxase-rel"/>
</dbReference>
<reference evidence="2" key="1">
    <citation type="submission" date="2020-01" db="EMBL/GenBank/DDBJ databases">
        <title>Insect and environment-associated Actinomycetes.</title>
        <authorList>
            <person name="Currrie C."/>
            <person name="Chevrette M."/>
            <person name="Carlson C."/>
            <person name="Stubbendieck R."/>
            <person name="Wendt-Pienkowski E."/>
        </authorList>
    </citation>
    <scope>NUCLEOTIDE SEQUENCE</scope>
    <source>
        <strain evidence="2">SID12501</strain>
    </source>
</reference>
<proteinExistence type="predicted"/>
<dbReference type="SUPFAM" id="SSF47413">
    <property type="entry name" value="lambda repressor-like DNA-binding domains"/>
    <property type="match status" value="1"/>
</dbReference>
<protein>
    <submittedName>
        <fullName evidence="2">Helix-turn-helix domain-containing protein</fullName>
    </submittedName>
</protein>
<dbReference type="InterPro" id="IPR001387">
    <property type="entry name" value="Cro/C1-type_HTH"/>
</dbReference>
<dbReference type="SUPFAM" id="SSF50475">
    <property type="entry name" value="FMN-binding split barrel"/>
    <property type="match status" value="1"/>
</dbReference>
<dbReference type="SMART" id="SM00530">
    <property type="entry name" value="HTH_XRE"/>
    <property type="match status" value="1"/>
</dbReference>
<dbReference type="PROSITE" id="PS50943">
    <property type="entry name" value="HTH_CROC1"/>
    <property type="match status" value="1"/>
</dbReference>